<dbReference type="InterPro" id="IPR019734">
    <property type="entry name" value="TPR_rpt"/>
</dbReference>
<dbReference type="PROSITE" id="PS50005">
    <property type="entry name" value="TPR"/>
    <property type="match status" value="6"/>
</dbReference>
<dbReference type="EMBL" id="CAUYUJ010009446">
    <property type="protein sequence ID" value="CAK0826808.1"/>
    <property type="molecule type" value="Genomic_DNA"/>
</dbReference>
<dbReference type="SMART" id="SM00028">
    <property type="entry name" value="TPR"/>
    <property type="match status" value="8"/>
</dbReference>
<evidence type="ECO:0000256" key="3">
    <source>
        <dbReference type="ARBA" id="ARBA00023778"/>
    </source>
</evidence>
<dbReference type="Proteomes" id="UP001189429">
    <property type="component" value="Unassembled WGS sequence"/>
</dbReference>
<feature type="repeat" description="TPR" evidence="4">
    <location>
        <begin position="106"/>
        <end position="139"/>
    </location>
</feature>
<evidence type="ECO:0000256" key="1">
    <source>
        <dbReference type="ARBA" id="ARBA00022737"/>
    </source>
</evidence>
<dbReference type="Gene3D" id="1.25.40.10">
    <property type="entry name" value="Tetratricopeptide repeat domain"/>
    <property type="match status" value="3"/>
</dbReference>
<evidence type="ECO:0000256" key="4">
    <source>
        <dbReference type="PROSITE-ProRule" id="PRU00339"/>
    </source>
</evidence>
<evidence type="ECO:0000313" key="6">
    <source>
        <dbReference type="EMBL" id="CAK0826808.1"/>
    </source>
</evidence>
<gene>
    <name evidence="6" type="ORF">PCOR1329_LOCUS26510</name>
</gene>
<organism evidence="6 7">
    <name type="scientific">Prorocentrum cordatum</name>
    <dbReference type="NCBI Taxonomy" id="2364126"/>
    <lineage>
        <taxon>Eukaryota</taxon>
        <taxon>Sar</taxon>
        <taxon>Alveolata</taxon>
        <taxon>Dinophyceae</taxon>
        <taxon>Prorocentrales</taxon>
        <taxon>Prorocentraceae</taxon>
        <taxon>Prorocentrum</taxon>
    </lineage>
</organism>
<dbReference type="PANTHER" id="PTHR44186">
    <property type="match status" value="1"/>
</dbReference>
<evidence type="ECO:0000256" key="5">
    <source>
        <dbReference type="SAM" id="MobiDB-lite"/>
    </source>
</evidence>
<feature type="repeat" description="TPR" evidence="4">
    <location>
        <begin position="281"/>
        <end position="314"/>
    </location>
</feature>
<dbReference type="Pfam" id="PF13432">
    <property type="entry name" value="TPR_16"/>
    <property type="match status" value="2"/>
</dbReference>
<protein>
    <recommendedName>
        <fullName evidence="8">Bardet-Biedl syndrome 4 protein</fullName>
    </recommendedName>
</protein>
<evidence type="ECO:0008006" key="8">
    <source>
        <dbReference type="Google" id="ProtNLM"/>
    </source>
</evidence>
<reference evidence="6" key="1">
    <citation type="submission" date="2023-10" db="EMBL/GenBank/DDBJ databases">
        <authorList>
            <person name="Chen Y."/>
            <person name="Shah S."/>
            <person name="Dougan E. K."/>
            <person name="Thang M."/>
            <person name="Chan C."/>
        </authorList>
    </citation>
    <scope>NUCLEOTIDE SEQUENCE [LARGE SCALE GENOMIC DNA]</scope>
</reference>
<comment type="caution">
    <text evidence="6">The sequence shown here is derived from an EMBL/GenBank/DDBJ whole genome shotgun (WGS) entry which is preliminary data.</text>
</comment>
<dbReference type="SUPFAM" id="SSF48452">
    <property type="entry name" value="TPR-like"/>
    <property type="match status" value="2"/>
</dbReference>
<dbReference type="InterPro" id="IPR011990">
    <property type="entry name" value="TPR-like_helical_dom_sf"/>
</dbReference>
<evidence type="ECO:0000256" key="2">
    <source>
        <dbReference type="ARBA" id="ARBA00022803"/>
    </source>
</evidence>
<keyword evidence="7" id="KW-1185">Reference proteome</keyword>
<dbReference type="PANTHER" id="PTHR44186:SF1">
    <property type="entry name" value="BARDET-BIEDL SYNDROME 4 PROTEIN"/>
    <property type="match status" value="1"/>
</dbReference>
<feature type="repeat" description="TPR" evidence="4">
    <location>
        <begin position="213"/>
        <end position="246"/>
    </location>
</feature>
<name>A0ABN9SAQ7_9DINO</name>
<evidence type="ECO:0000313" key="7">
    <source>
        <dbReference type="Proteomes" id="UP001189429"/>
    </source>
</evidence>
<keyword evidence="2 4" id="KW-0802">TPR repeat</keyword>
<comment type="similarity">
    <text evidence="3">Belongs to the BBS4 family.</text>
</comment>
<proteinExistence type="inferred from homology"/>
<feature type="region of interest" description="Disordered" evidence="5">
    <location>
        <begin position="1"/>
        <end position="33"/>
    </location>
</feature>
<keyword evidence="1" id="KW-0677">Repeat</keyword>
<feature type="repeat" description="TPR" evidence="4">
    <location>
        <begin position="179"/>
        <end position="212"/>
    </location>
</feature>
<sequence length="443" mass="49946">MASAPNNGAASAEGQASKSSRAPPPGGFSLRSQAQTREKKNWLLNLLYVRQEFKECLEVVEEQLRESNGMCEYAIYVKALIRRQEGQVQESLQLFQAATCINPRNVHNLKQVGRSLYLLGKHGAAIEVYDEAQRLSPDDWEISRHGGGWHNKGLCHMYLRQYENCVDCFTKANAIQRHDVTFMQLGKVFAVQEDYKSAIDVYTEALEFSPENAELLTTLGILYLRERDNMKAFEYLGNALTHDPKNAKTILAAGSIIQDHSDMDVALVKYRVAAVQTPNSAQLWNNVGMCFFGKTKYVAAIACLKRALYLDPFEWIISYNLGLVHLSTGQYASAFHFFSASINLKPDWPSSYMYLAITLSRLEDFANACSAYEKAIDMDTDHMFHLNFAITLLNNGDTVEARNQFALFETAFSQLDEEQRQKGADPEVQEQRQLLQGLLSAAK</sequence>
<feature type="repeat" description="TPR" evidence="4">
    <location>
        <begin position="349"/>
        <end position="382"/>
    </location>
</feature>
<feature type="compositionally biased region" description="Polar residues" evidence="5">
    <location>
        <begin position="1"/>
        <end position="20"/>
    </location>
</feature>
<accession>A0ABN9SAQ7</accession>
<feature type="repeat" description="TPR" evidence="4">
    <location>
        <begin position="315"/>
        <end position="348"/>
    </location>
</feature>
<dbReference type="Pfam" id="PF13181">
    <property type="entry name" value="TPR_8"/>
    <property type="match status" value="2"/>
</dbReference>